<dbReference type="GO" id="GO:0005829">
    <property type="term" value="C:cytosol"/>
    <property type="evidence" value="ECO:0007669"/>
    <property type="project" value="TreeGrafter"/>
</dbReference>
<comment type="subunit">
    <text evidence="3">Homodimer.</text>
</comment>
<evidence type="ECO:0000256" key="6">
    <source>
        <dbReference type="ARBA" id="ARBA00022898"/>
    </source>
</evidence>
<comment type="caution">
    <text evidence="9">The sequence shown here is derived from an EMBL/GenBank/DDBJ whole genome shotgun (WGS) entry which is preliminary data.</text>
</comment>
<evidence type="ECO:0000313" key="9">
    <source>
        <dbReference type="EMBL" id="PWR04518.1"/>
    </source>
</evidence>
<gene>
    <name evidence="9" type="ORF">DKT77_00690</name>
</gene>
<dbReference type="PANTHER" id="PTHR11879">
    <property type="entry name" value="ASPARTATE AMINOTRANSFERASE"/>
    <property type="match status" value="1"/>
</dbReference>
<evidence type="ECO:0000256" key="1">
    <source>
        <dbReference type="ARBA" id="ARBA00001933"/>
    </source>
</evidence>
<keyword evidence="5 7" id="KW-0808">Transferase</keyword>
<reference evidence="9 10" key="1">
    <citation type="submission" date="2018-05" db="EMBL/GenBank/DDBJ databases">
        <title>Rhodobacteraceae gen. nov., sp. nov. isolated from sea water.</title>
        <authorList>
            <person name="Ren Y."/>
        </authorList>
    </citation>
    <scope>NUCLEOTIDE SEQUENCE [LARGE SCALE GENOMIC DNA]</scope>
    <source>
        <strain evidence="9 10">TG-679</strain>
    </source>
</reference>
<dbReference type="AlphaFoldDB" id="A0A2V2LFU9"/>
<dbReference type="InterPro" id="IPR000796">
    <property type="entry name" value="Asp_trans"/>
</dbReference>
<keyword evidence="10" id="KW-1185">Reference proteome</keyword>
<dbReference type="GO" id="GO:0030170">
    <property type="term" value="F:pyridoxal phosphate binding"/>
    <property type="evidence" value="ECO:0007669"/>
    <property type="project" value="InterPro"/>
</dbReference>
<evidence type="ECO:0000256" key="2">
    <source>
        <dbReference type="ARBA" id="ARBA00007441"/>
    </source>
</evidence>
<evidence type="ECO:0000256" key="3">
    <source>
        <dbReference type="ARBA" id="ARBA00011738"/>
    </source>
</evidence>
<dbReference type="EMBL" id="QGKU01000003">
    <property type="protein sequence ID" value="PWR04518.1"/>
    <property type="molecule type" value="Genomic_DNA"/>
</dbReference>
<feature type="domain" description="Aminotransferase class I/classII large" evidence="8">
    <location>
        <begin position="28"/>
        <end position="386"/>
    </location>
</feature>
<comment type="cofactor">
    <cofactor evidence="1 7">
        <name>pyridoxal 5'-phosphate</name>
        <dbReference type="ChEBI" id="CHEBI:597326"/>
    </cofactor>
</comment>
<evidence type="ECO:0000256" key="5">
    <source>
        <dbReference type="ARBA" id="ARBA00022679"/>
    </source>
</evidence>
<dbReference type="InterPro" id="IPR004838">
    <property type="entry name" value="NHTrfase_class1_PyrdxlP-BS"/>
</dbReference>
<evidence type="ECO:0000256" key="7">
    <source>
        <dbReference type="RuleBase" id="RU000481"/>
    </source>
</evidence>
<dbReference type="EC" id="2.6.1.-" evidence="7"/>
<dbReference type="GO" id="GO:0004838">
    <property type="term" value="F:L-tyrosine-2-oxoglutarate transaminase activity"/>
    <property type="evidence" value="ECO:0007669"/>
    <property type="project" value="TreeGrafter"/>
</dbReference>
<sequence length="394" mass="41776">MFSALPDLPEDAILRLMALYRDDPRPAKLDLGVGVYRDADGRTPVMGAIKAAEQRLCDTQDTKSYVGLLGAPDFAAAITSLVLGDDMAARTACAATPGGTGALHLAAELVAMAAPGAAVWLPDPTWPNHAGILAHCGRSVRHYRHAAPDGRFDAKGMAEDLRAAAPGDVVLLHGCCHNPTGIDPDADEWAALAAGLAERGLLPLVDLAYLGFGAGLAADAAPLRVLAAHCPEMLIAVSCSKTFGVYRDRVGALLAVAPQPATRERTAAALAHLNRLNFSFPPDHGARAVTLVLEDDGLRVQWHDELEAMRRRIAGLRAALAAGLRQAAQTDQFDGIAAQRGMFSRLGLKPEHIRELRDRHAVYLVGDGRINIAGLTDDVIPTLCRQVADVLHRA</sequence>
<dbReference type="SUPFAM" id="SSF53383">
    <property type="entry name" value="PLP-dependent transferases"/>
    <property type="match status" value="1"/>
</dbReference>
<comment type="similarity">
    <text evidence="2 7">Belongs to the class-I pyridoxal-phosphate-dependent aminotransferase family.</text>
</comment>
<dbReference type="Pfam" id="PF00155">
    <property type="entry name" value="Aminotran_1_2"/>
    <property type="match status" value="1"/>
</dbReference>
<dbReference type="CDD" id="cd00609">
    <property type="entry name" value="AAT_like"/>
    <property type="match status" value="1"/>
</dbReference>
<dbReference type="GO" id="GO:0004069">
    <property type="term" value="F:L-aspartate:2-oxoglutarate aminotransferase activity"/>
    <property type="evidence" value="ECO:0007669"/>
    <property type="project" value="TreeGrafter"/>
</dbReference>
<name>A0A2V2LFU9_9RHOB</name>
<dbReference type="InterPro" id="IPR015421">
    <property type="entry name" value="PyrdxlP-dep_Trfase_major"/>
</dbReference>
<dbReference type="RefSeq" id="WP_109809820.1">
    <property type="nucleotide sequence ID" value="NZ_QGKU01000003.1"/>
</dbReference>
<dbReference type="InterPro" id="IPR015424">
    <property type="entry name" value="PyrdxlP-dep_Trfase"/>
</dbReference>
<dbReference type="PRINTS" id="PR00799">
    <property type="entry name" value="TRANSAMINASE"/>
</dbReference>
<dbReference type="InterPro" id="IPR015422">
    <property type="entry name" value="PyrdxlP-dep_Trfase_small"/>
</dbReference>
<proteinExistence type="inferred from homology"/>
<evidence type="ECO:0000313" key="10">
    <source>
        <dbReference type="Proteomes" id="UP000245680"/>
    </source>
</evidence>
<keyword evidence="6" id="KW-0663">Pyridoxal phosphate</keyword>
<keyword evidence="4 7" id="KW-0032">Aminotransferase</keyword>
<dbReference type="PROSITE" id="PS00105">
    <property type="entry name" value="AA_TRANSFER_CLASS_1"/>
    <property type="match status" value="1"/>
</dbReference>
<dbReference type="InterPro" id="IPR004839">
    <property type="entry name" value="Aminotransferase_I/II_large"/>
</dbReference>
<dbReference type="Proteomes" id="UP000245680">
    <property type="component" value="Unassembled WGS sequence"/>
</dbReference>
<dbReference type="GO" id="GO:0033585">
    <property type="term" value="P:L-phenylalanine biosynthetic process from chorismate via phenylpyruvate"/>
    <property type="evidence" value="ECO:0007669"/>
    <property type="project" value="TreeGrafter"/>
</dbReference>
<dbReference type="OrthoDB" id="9766445at2"/>
<dbReference type="NCBIfam" id="NF006719">
    <property type="entry name" value="PRK09257.1"/>
    <property type="match status" value="1"/>
</dbReference>
<dbReference type="GO" id="GO:0042802">
    <property type="term" value="F:identical protein binding"/>
    <property type="evidence" value="ECO:0007669"/>
    <property type="project" value="TreeGrafter"/>
</dbReference>
<dbReference type="PANTHER" id="PTHR11879:SF22">
    <property type="entry name" value="ASPARTATE AMINOTRANSFERASE, MITOCHONDRIAL"/>
    <property type="match status" value="1"/>
</dbReference>
<evidence type="ECO:0000259" key="8">
    <source>
        <dbReference type="Pfam" id="PF00155"/>
    </source>
</evidence>
<protein>
    <recommendedName>
        <fullName evidence="7">Aminotransferase</fullName>
        <ecNumber evidence="7">2.6.1.-</ecNumber>
    </recommendedName>
</protein>
<evidence type="ECO:0000256" key="4">
    <source>
        <dbReference type="ARBA" id="ARBA00022576"/>
    </source>
</evidence>
<dbReference type="Gene3D" id="3.40.640.10">
    <property type="entry name" value="Type I PLP-dependent aspartate aminotransferase-like (Major domain)"/>
    <property type="match status" value="1"/>
</dbReference>
<dbReference type="Gene3D" id="3.90.1150.10">
    <property type="entry name" value="Aspartate Aminotransferase, domain 1"/>
    <property type="match status" value="1"/>
</dbReference>
<accession>A0A2V2LFU9</accession>
<organism evidence="9 10">
    <name type="scientific">Meridianimarinicoccus roseus</name>
    <dbReference type="NCBI Taxonomy" id="2072018"/>
    <lineage>
        <taxon>Bacteria</taxon>
        <taxon>Pseudomonadati</taxon>
        <taxon>Pseudomonadota</taxon>
        <taxon>Alphaproteobacteria</taxon>
        <taxon>Rhodobacterales</taxon>
        <taxon>Paracoccaceae</taxon>
        <taxon>Meridianimarinicoccus</taxon>
    </lineage>
</organism>